<protein>
    <submittedName>
        <fullName evidence="3">Uncharacterized protein</fullName>
    </submittedName>
</protein>
<sequence>MRKIMFSSFVFLYILSGCNNNAYQNAIQKGLDYIASEDYKKAEAAFELALEGEKDASGATALLTQLRNYLEALDALELADLELATEKAEEVSRLTDGSSALIHKAEELLLSIEDLLTKQSALTENYDLAMQYFEEGKYPEAQETIDTVLNSDLDHLLFHPLKNDADMLQHNIEIALLEKEKIEVELEAEIAVEDEQVEIEPTNKELVEGKEEEKEKVETEKLEETATRSANKGLVNLTPEDAFQAIKNDRDWPPSTIFELEPDVLAFDGKPYYGIYVESPTAPGRTDLYLIDPTDGSVYNYDQGDLQRPYIKVK</sequence>
<gene>
    <name evidence="3" type="ORF">KGF86_01030</name>
</gene>
<keyword evidence="4" id="KW-1185">Reference proteome</keyword>
<reference evidence="3 4" key="1">
    <citation type="submission" date="2021-05" db="EMBL/GenBank/DDBJ databases">
        <title>Ornithinibacillus massiliensis sp. nov.</title>
        <authorList>
            <person name="Iwaza R."/>
            <person name="Lagier J.-C."/>
            <person name="Raoult D."/>
        </authorList>
    </citation>
    <scope>NUCLEOTIDE SEQUENCE [LARGE SCALE GENOMIC DNA]</scope>
    <source>
        <strain evidence="3 4">Marseille-P3601</strain>
    </source>
</reference>
<organism evidence="3 4">
    <name type="scientific">Ornithinibacillus massiliensis</name>
    <dbReference type="NCBI Taxonomy" id="1944633"/>
    <lineage>
        <taxon>Bacteria</taxon>
        <taxon>Bacillati</taxon>
        <taxon>Bacillota</taxon>
        <taxon>Bacilli</taxon>
        <taxon>Bacillales</taxon>
        <taxon>Bacillaceae</taxon>
        <taxon>Ornithinibacillus</taxon>
    </lineage>
</organism>
<evidence type="ECO:0000313" key="3">
    <source>
        <dbReference type="EMBL" id="MBS3678789.1"/>
    </source>
</evidence>
<feature type="chain" id="PRO_5046032262" evidence="2">
    <location>
        <begin position="23"/>
        <end position="314"/>
    </location>
</feature>
<feature type="compositionally biased region" description="Basic and acidic residues" evidence="1">
    <location>
        <begin position="207"/>
        <end position="226"/>
    </location>
</feature>
<feature type="region of interest" description="Disordered" evidence="1">
    <location>
        <begin position="207"/>
        <end position="227"/>
    </location>
</feature>
<dbReference type="EMBL" id="JAGXBY010000001">
    <property type="protein sequence ID" value="MBS3678789.1"/>
    <property type="molecule type" value="Genomic_DNA"/>
</dbReference>
<feature type="signal peptide" evidence="2">
    <location>
        <begin position="1"/>
        <end position="22"/>
    </location>
</feature>
<keyword evidence="2" id="KW-0732">Signal</keyword>
<dbReference type="PROSITE" id="PS51257">
    <property type="entry name" value="PROKAR_LIPOPROTEIN"/>
    <property type="match status" value="1"/>
</dbReference>
<accession>A0ABS5M8Z6</accession>
<dbReference type="InterPro" id="IPR011990">
    <property type="entry name" value="TPR-like_helical_dom_sf"/>
</dbReference>
<name>A0ABS5M8Z6_9BACI</name>
<dbReference type="RefSeq" id="WP_211740881.1">
    <property type="nucleotide sequence ID" value="NZ_JAGXBY010000001.1"/>
</dbReference>
<dbReference type="SUPFAM" id="SSF48452">
    <property type="entry name" value="TPR-like"/>
    <property type="match status" value="1"/>
</dbReference>
<comment type="caution">
    <text evidence="3">The sequence shown here is derived from an EMBL/GenBank/DDBJ whole genome shotgun (WGS) entry which is preliminary data.</text>
</comment>
<evidence type="ECO:0000256" key="1">
    <source>
        <dbReference type="SAM" id="MobiDB-lite"/>
    </source>
</evidence>
<evidence type="ECO:0000256" key="2">
    <source>
        <dbReference type="SAM" id="SignalP"/>
    </source>
</evidence>
<proteinExistence type="predicted"/>
<evidence type="ECO:0000313" key="4">
    <source>
        <dbReference type="Proteomes" id="UP000681870"/>
    </source>
</evidence>
<dbReference type="Proteomes" id="UP000681870">
    <property type="component" value="Unassembled WGS sequence"/>
</dbReference>